<evidence type="ECO:0000256" key="6">
    <source>
        <dbReference type="ARBA" id="ARBA00022824"/>
    </source>
</evidence>
<evidence type="ECO:0000256" key="8">
    <source>
        <dbReference type="ARBA" id="ARBA00024360"/>
    </source>
</evidence>
<dbReference type="AlphaFoldDB" id="A0A5A7RHI6"/>
<keyword evidence="6" id="KW-0256">Endoplasmic reticulum</keyword>
<comment type="caution">
    <text evidence="13">The sequence shown here is derived from an EMBL/GenBank/DDBJ whole genome shotgun (WGS) entry which is preliminary data.</text>
</comment>
<evidence type="ECO:0000313" key="14">
    <source>
        <dbReference type="Proteomes" id="UP000325081"/>
    </source>
</evidence>
<accession>A0A5A7RHI6</accession>
<dbReference type="EMBL" id="BKCP01012737">
    <property type="protein sequence ID" value="GER56611.1"/>
    <property type="molecule type" value="Genomic_DNA"/>
</dbReference>
<comment type="subcellular location">
    <subcellularLocation>
        <location evidence="1">Cell membrane</location>
        <topology evidence="1">Single-pass membrane protein</topology>
    </subcellularLocation>
    <subcellularLocation>
        <location evidence="2">Endoplasmic reticulum membrane</location>
    </subcellularLocation>
</comment>
<evidence type="ECO:0000256" key="3">
    <source>
        <dbReference type="ARBA" id="ARBA00004771"/>
    </source>
</evidence>
<evidence type="ECO:0000256" key="2">
    <source>
        <dbReference type="ARBA" id="ARBA00004586"/>
    </source>
</evidence>
<feature type="domain" description="O-acyltransferase WSD1-like N-terminal" evidence="11">
    <location>
        <begin position="68"/>
        <end position="154"/>
    </location>
</feature>
<dbReference type="UniPathway" id="UPA00282"/>
<dbReference type="Pfam" id="PF06974">
    <property type="entry name" value="WS_DGAT_C"/>
    <property type="match status" value="1"/>
</dbReference>
<protein>
    <submittedName>
        <fullName evidence="13">O-acyltransferase WSD1</fullName>
    </submittedName>
</protein>
<dbReference type="PANTHER" id="PTHR31650">
    <property type="entry name" value="O-ACYLTRANSFERASE (WSD1-LIKE) FAMILY PROTEIN"/>
    <property type="match status" value="1"/>
</dbReference>
<organism evidence="13 14">
    <name type="scientific">Striga asiatica</name>
    <name type="common">Asiatic witchweed</name>
    <name type="synonym">Buchnera asiatica</name>
    <dbReference type="NCBI Taxonomy" id="4170"/>
    <lineage>
        <taxon>Eukaryota</taxon>
        <taxon>Viridiplantae</taxon>
        <taxon>Streptophyta</taxon>
        <taxon>Embryophyta</taxon>
        <taxon>Tracheophyta</taxon>
        <taxon>Spermatophyta</taxon>
        <taxon>Magnoliopsida</taxon>
        <taxon>eudicotyledons</taxon>
        <taxon>Gunneridae</taxon>
        <taxon>Pentapetalae</taxon>
        <taxon>asterids</taxon>
        <taxon>lamiids</taxon>
        <taxon>Lamiales</taxon>
        <taxon>Orobanchaceae</taxon>
        <taxon>Buchnereae</taxon>
        <taxon>Striga</taxon>
    </lineage>
</organism>
<dbReference type="GO" id="GO:0005886">
    <property type="term" value="C:plasma membrane"/>
    <property type="evidence" value="ECO:0007669"/>
    <property type="project" value="UniProtKB-SubCell"/>
</dbReference>
<proteinExistence type="inferred from homology"/>
<evidence type="ECO:0000256" key="5">
    <source>
        <dbReference type="ARBA" id="ARBA00022679"/>
    </source>
</evidence>
<comment type="catalytic activity">
    <reaction evidence="9">
        <text>a long chain fatty alcohol + a fatty acyl-CoA = a long-chain alcohol wax ester + CoA</text>
        <dbReference type="Rhea" id="RHEA:38443"/>
        <dbReference type="ChEBI" id="CHEBI:17135"/>
        <dbReference type="ChEBI" id="CHEBI:57287"/>
        <dbReference type="ChEBI" id="CHEBI:77636"/>
        <dbReference type="ChEBI" id="CHEBI:235323"/>
        <dbReference type="EC" id="2.3.1.75"/>
    </reaction>
</comment>
<dbReference type="Pfam" id="PF03007">
    <property type="entry name" value="WS_DGAT_cat"/>
    <property type="match status" value="1"/>
</dbReference>
<dbReference type="OrthoDB" id="619536at2759"/>
<keyword evidence="14" id="KW-1185">Reference proteome</keyword>
<keyword evidence="5 13" id="KW-0808">Transferase</keyword>
<evidence type="ECO:0000259" key="12">
    <source>
        <dbReference type="Pfam" id="PF06974"/>
    </source>
</evidence>
<dbReference type="GO" id="GO:0019432">
    <property type="term" value="P:triglyceride biosynthetic process"/>
    <property type="evidence" value="ECO:0007669"/>
    <property type="project" value="UniProtKB-UniPathway"/>
</dbReference>
<dbReference type="InterPro" id="IPR004255">
    <property type="entry name" value="O-acyltransferase_WSD1_N"/>
</dbReference>
<dbReference type="GO" id="GO:0005789">
    <property type="term" value="C:endoplasmic reticulum membrane"/>
    <property type="evidence" value="ECO:0007669"/>
    <property type="project" value="UniProtKB-SubCell"/>
</dbReference>
<sequence length="335" mass="36689">MADTEENDLQPLTPASRLFLQPLTNQVINCAVACDHPIDPAALKSEIQNSAILTHPRFCSLLVTDTRGRHHWRQTRVDLGRHVIVRPDPVSSVNGYVADLAVSSPLAADKPLWEVHVLGRAAVFRVHHALGDGASLMSVLTSCCRRADGGVPARSPEIVAAAAGGRGWRFWTAVRVVWLSLVYVVEFVLRVVWLRDGATVVSGGDGVELWPRKLATARFRLEDMKAVKGAVDGSTINDVLFGIISSGLSRYLDMRSTIALREGEQITGVAMVNLRKQQGLQFTSILNHRLVCNSTFTISNVIGPREKVTLAGNPVKYIRVTSSSLPHLGWLPSRW</sequence>
<dbReference type="InterPro" id="IPR009721">
    <property type="entry name" value="O-acyltransferase_WSD1_C"/>
</dbReference>
<dbReference type="SUPFAM" id="SSF52777">
    <property type="entry name" value="CoA-dependent acyltransferases"/>
    <property type="match status" value="1"/>
</dbReference>
<dbReference type="GO" id="GO:0047196">
    <property type="term" value="F:long-chain-alcohol O-fatty-acyltransferase activity"/>
    <property type="evidence" value="ECO:0007669"/>
    <property type="project" value="UniProtKB-EC"/>
</dbReference>
<evidence type="ECO:0000256" key="4">
    <source>
        <dbReference type="ARBA" id="ARBA00005189"/>
    </source>
</evidence>
<evidence type="ECO:0000256" key="10">
    <source>
        <dbReference type="ARBA" id="ARBA00048109"/>
    </source>
</evidence>
<reference evidence="14" key="1">
    <citation type="journal article" date="2019" name="Curr. Biol.">
        <title>Genome Sequence of Striga asiatica Provides Insight into the Evolution of Plant Parasitism.</title>
        <authorList>
            <person name="Yoshida S."/>
            <person name="Kim S."/>
            <person name="Wafula E.K."/>
            <person name="Tanskanen J."/>
            <person name="Kim Y.M."/>
            <person name="Honaas L."/>
            <person name="Yang Z."/>
            <person name="Spallek T."/>
            <person name="Conn C.E."/>
            <person name="Ichihashi Y."/>
            <person name="Cheong K."/>
            <person name="Cui S."/>
            <person name="Der J.P."/>
            <person name="Gundlach H."/>
            <person name="Jiao Y."/>
            <person name="Hori C."/>
            <person name="Ishida J.K."/>
            <person name="Kasahara H."/>
            <person name="Kiba T."/>
            <person name="Kim M.S."/>
            <person name="Koo N."/>
            <person name="Laohavisit A."/>
            <person name="Lee Y.H."/>
            <person name="Lumba S."/>
            <person name="McCourt P."/>
            <person name="Mortimer J.C."/>
            <person name="Mutuku J.M."/>
            <person name="Nomura T."/>
            <person name="Sasaki-Sekimoto Y."/>
            <person name="Seto Y."/>
            <person name="Wang Y."/>
            <person name="Wakatake T."/>
            <person name="Sakakibara H."/>
            <person name="Demura T."/>
            <person name="Yamaguchi S."/>
            <person name="Yoneyama K."/>
            <person name="Manabe R.I."/>
            <person name="Nelson D.C."/>
            <person name="Schulman A.H."/>
            <person name="Timko M.P."/>
            <person name="dePamphilis C.W."/>
            <person name="Choi D."/>
            <person name="Shirasu K."/>
        </authorList>
    </citation>
    <scope>NUCLEOTIDE SEQUENCE [LARGE SCALE GENOMIC DNA]</scope>
    <source>
        <strain evidence="14">cv. UVA1</strain>
    </source>
</reference>
<evidence type="ECO:0000313" key="13">
    <source>
        <dbReference type="EMBL" id="GER56611.1"/>
    </source>
</evidence>
<evidence type="ECO:0000256" key="1">
    <source>
        <dbReference type="ARBA" id="ARBA00004162"/>
    </source>
</evidence>
<gene>
    <name evidence="13" type="ORF">STAS_34345</name>
</gene>
<keyword evidence="7 13" id="KW-0012">Acyltransferase</keyword>
<dbReference type="GO" id="GO:0004144">
    <property type="term" value="F:diacylglycerol O-acyltransferase activity"/>
    <property type="evidence" value="ECO:0007669"/>
    <property type="project" value="UniProtKB-EC"/>
</dbReference>
<evidence type="ECO:0000256" key="9">
    <source>
        <dbReference type="ARBA" id="ARBA00047604"/>
    </source>
</evidence>
<evidence type="ECO:0000256" key="7">
    <source>
        <dbReference type="ARBA" id="ARBA00023315"/>
    </source>
</evidence>
<dbReference type="InterPro" id="IPR045034">
    <property type="entry name" value="O-acyltransferase_WSD1-like"/>
</dbReference>
<comment type="pathway">
    <text evidence="4">Lipid metabolism.</text>
</comment>
<dbReference type="Proteomes" id="UP000325081">
    <property type="component" value="Unassembled WGS sequence"/>
</dbReference>
<evidence type="ECO:0000259" key="11">
    <source>
        <dbReference type="Pfam" id="PF03007"/>
    </source>
</evidence>
<name>A0A5A7RHI6_STRAF</name>
<comment type="similarity">
    <text evidence="8">In the N-terminal section; belongs to the long-chain O-acyltransferase family.</text>
</comment>
<comment type="catalytic activity">
    <reaction evidence="10">
        <text>an acyl-CoA + a 1,2-diacyl-sn-glycerol = a triacyl-sn-glycerol + CoA</text>
        <dbReference type="Rhea" id="RHEA:10868"/>
        <dbReference type="ChEBI" id="CHEBI:17815"/>
        <dbReference type="ChEBI" id="CHEBI:57287"/>
        <dbReference type="ChEBI" id="CHEBI:58342"/>
        <dbReference type="ChEBI" id="CHEBI:64615"/>
        <dbReference type="EC" id="2.3.1.20"/>
    </reaction>
</comment>
<feature type="domain" description="O-acyltransferase WSD1 C-terminal" evidence="12">
    <location>
        <begin position="266"/>
        <end position="327"/>
    </location>
</feature>
<comment type="pathway">
    <text evidence="3">Glycerolipid metabolism; triacylglycerol biosynthesis.</text>
</comment>
<dbReference type="PANTHER" id="PTHR31650:SF41">
    <property type="entry name" value="O-ACYLTRANSFERASE WSD1-LIKE ISOFORM X1"/>
    <property type="match status" value="1"/>
</dbReference>